<gene>
    <name evidence="1" type="ORF">HUJ06_020577</name>
</gene>
<keyword evidence="2" id="KW-1185">Reference proteome</keyword>
<name>A0A822XCH4_NELNU</name>
<comment type="caution">
    <text evidence="1">The sequence shown here is derived from an EMBL/GenBank/DDBJ whole genome shotgun (WGS) entry which is preliminary data.</text>
</comment>
<dbReference type="AlphaFoldDB" id="A0A822XCH4"/>
<sequence length="91" mass="9993">MKFAKLRSRERKLFLRVSEHPTSLVIQSAADDILQIEVETDSPSGRVRKHKTTTMAPPLLLVSGGHLFSHRTPLSIESSILAGSGRVGESE</sequence>
<dbReference type="EMBL" id="DUZY01000001">
    <property type="protein sequence ID" value="DAD19114.1"/>
    <property type="molecule type" value="Genomic_DNA"/>
</dbReference>
<evidence type="ECO:0000313" key="2">
    <source>
        <dbReference type="Proteomes" id="UP000607653"/>
    </source>
</evidence>
<dbReference type="Proteomes" id="UP000607653">
    <property type="component" value="Unassembled WGS sequence"/>
</dbReference>
<reference evidence="1 2" key="1">
    <citation type="journal article" date="2020" name="Mol. Biol. Evol.">
        <title>Distinct Expression and Methylation Patterns for Genes with Different Fates following a Single Whole-Genome Duplication in Flowering Plants.</title>
        <authorList>
            <person name="Shi T."/>
            <person name="Rahmani R.S."/>
            <person name="Gugger P.F."/>
            <person name="Wang M."/>
            <person name="Li H."/>
            <person name="Zhang Y."/>
            <person name="Li Z."/>
            <person name="Wang Q."/>
            <person name="Van de Peer Y."/>
            <person name="Marchal K."/>
            <person name="Chen J."/>
        </authorList>
    </citation>
    <scope>NUCLEOTIDE SEQUENCE [LARGE SCALE GENOMIC DNA]</scope>
    <source>
        <tissue evidence="1">Leaf</tissue>
    </source>
</reference>
<proteinExistence type="predicted"/>
<organism evidence="1 2">
    <name type="scientific">Nelumbo nucifera</name>
    <name type="common">Sacred lotus</name>
    <dbReference type="NCBI Taxonomy" id="4432"/>
    <lineage>
        <taxon>Eukaryota</taxon>
        <taxon>Viridiplantae</taxon>
        <taxon>Streptophyta</taxon>
        <taxon>Embryophyta</taxon>
        <taxon>Tracheophyta</taxon>
        <taxon>Spermatophyta</taxon>
        <taxon>Magnoliopsida</taxon>
        <taxon>Proteales</taxon>
        <taxon>Nelumbonaceae</taxon>
        <taxon>Nelumbo</taxon>
    </lineage>
</organism>
<evidence type="ECO:0000313" key="1">
    <source>
        <dbReference type="EMBL" id="DAD19114.1"/>
    </source>
</evidence>
<protein>
    <submittedName>
        <fullName evidence="1">Uncharacterized protein</fullName>
    </submittedName>
</protein>
<accession>A0A822XCH4</accession>